<dbReference type="SUPFAM" id="SSF101473">
    <property type="entry name" value="DhaL-like"/>
    <property type="match status" value="1"/>
</dbReference>
<protein>
    <submittedName>
        <fullName evidence="5">DAK2 domain-containing protein</fullName>
    </submittedName>
</protein>
<evidence type="ECO:0000313" key="6">
    <source>
        <dbReference type="Proteomes" id="UP001165590"/>
    </source>
</evidence>
<evidence type="ECO:0000313" key="5">
    <source>
        <dbReference type="EMBL" id="MCX4238737.1"/>
    </source>
</evidence>
<evidence type="ECO:0000256" key="2">
    <source>
        <dbReference type="ARBA" id="ARBA00022777"/>
    </source>
</evidence>
<dbReference type="Proteomes" id="UP001165590">
    <property type="component" value="Unassembled WGS sequence"/>
</dbReference>
<accession>A0ABT3VFL3</accession>
<comment type="caution">
    <text evidence="5">The sequence shown here is derived from an EMBL/GenBank/DDBJ whole genome shotgun (WGS) entry which is preliminary data.</text>
</comment>
<feature type="region of interest" description="Disordered" evidence="3">
    <location>
        <begin position="199"/>
        <end position="218"/>
    </location>
</feature>
<reference evidence="5" key="1">
    <citation type="journal article" date="2022" name="bioRxiv">
        <title>Discovery and biosynthetic assessment of Streptomyces ortus sp nov. isolated from a deep-sea sponge.</title>
        <authorList>
            <person name="Williams S.E."/>
        </authorList>
    </citation>
    <scope>NUCLEOTIDE SEQUENCE</scope>
    <source>
        <strain evidence="5">A15ISP2-DRY2</strain>
    </source>
</reference>
<organism evidence="5 6">
    <name type="scientific">Streptomyces ortus</name>
    <dbReference type="NCBI Taxonomy" id="2867268"/>
    <lineage>
        <taxon>Bacteria</taxon>
        <taxon>Bacillati</taxon>
        <taxon>Actinomycetota</taxon>
        <taxon>Actinomycetes</taxon>
        <taxon>Kitasatosporales</taxon>
        <taxon>Streptomycetaceae</taxon>
        <taxon>Streptomyces</taxon>
    </lineage>
</organism>
<evidence type="ECO:0000256" key="3">
    <source>
        <dbReference type="SAM" id="MobiDB-lite"/>
    </source>
</evidence>
<dbReference type="InterPro" id="IPR050861">
    <property type="entry name" value="Dihydroxyacetone_Kinase"/>
</dbReference>
<gene>
    <name evidence="5" type="ORF">K3769_39375</name>
</gene>
<dbReference type="PANTHER" id="PTHR28629:SF4">
    <property type="entry name" value="TRIOKINASE_FMN CYCLASE"/>
    <property type="match status" value="1"/>
</dbReference>
<dbReference type="InterPro" id="IPR036117">
    <property type="entry name" value="DhaL_dom_sf"/>
</dbReference>
<keyword evidence="6" id="KW-1185">Reference proteome</keyword>
<dbReference type="PANTHER" id="PTHR28629">
    <property type="entry name" value="TRIOKINASE/FMN CYCLASE"/>
    <property type="match status" value="1"/>
</dbReference>
<sequence length="233" mass="24367">MTLDHRFDHRLVLTTYAQTARTAHGTLTELDQLSGDGDFGDNLREGLDQVETALRERPDEAAFAVAANVFLDEVGGTSGPLIGLLFQEIARALSATDDARDGWRAGVTEGLAAIQRVGEAEPGDRTMVDALVPARDALAAGEGFAATARAALSGARATAAVRARRGRAAYVGDRALGAPDPGAMGVALLFWSLAEVAEPDTASGPTSGLTPDRTPDTATERLEELLRQARDSG</sequence>
<dbReference type="PROSITE" id="PS51480">
    <property type="entry name" value="DHAL"/>
    <property type="match status" value="1"/>
</dbReference>
<keyword evidence="2" id="KW-0418">Kinase</keyword>
<proteinExistence type="predicted"/>
<evidence type="ECO:0000259" key="4">
    <source>
        <dbReference type="PROSITE" id="PS51480"/>
    </source>
</evidence>
<evidence type="ECO:0000256" key="1">
    <source>
        <dbReference type="ARBA" id="ARBA00022679"/>
    </source>
</evidence>
<dbReference type="RefSeq" id="WP_267031003.1">
    <property type="nucleotide sequence ID" value="NZ_JAIFZO010000002.1"/>
</dbReference>
<keyword evidence="1" id="KW-0808">Transferase</keyword>
<dbReference type="Gene3D" id="1.25.40.340">
    <property type="match status" value="1"/>
</dbReference>
<dbReference type="InterPro" id="IPR004007">
    <property type="entry name" value="DhaL_dom"/>
</dbReference>
<feature type="domain" description="DhaL" evidence="4">
    <location>
        <begin position="7"/>
        <end position="195"/>
    </location>
</feature>
<dbReference type="SMART" id="SM01120">
    <property type="entry name" value="Dak2"/>
    <property type="match status" value="1"/>
</dbReference>
<dbReference type="EMBL" id="JAIFZO010000002">
    <property type="protein sequence ID" value="MCX4238737.1"/>
    <property type="molecule type" value="Genomic_DNA"/>
</dbReference>
<dbReference type="Pfam" id="PF02734">
    <property type="entry name" value="Dak2"/>
    <property type="match status" value="1"/>
</dbReference>
<name>A0ABT3VFL3_9ACTN</name>